<evidence type="ECO:0000256" key="4">
    <source>
        <dbReference type="ARBA" id="ARBA00022759"/>
    </source>
</evidence>
<evidence type="ECO:0000313" key="10">
    <source>
        <dbReference type="Proteomes" id="UP000325902"/>
    </source>
</evidence>
<keyword evidence="5" id="KW-0378">Hydrolase</keyword>
<dbReference type="GO" id="GO:0046872">
    <property type="term" value="F:metal ion binding"/>
    <property type="evidence" value="ECO:0007669"/>
    <property type="project" value="UniProtKB-KW"/>
</dbReference>
<keyword evidence="2" id="KW-0540">Nuclease</keyword>
<dbReference type="Gene3D" id="1.10.575.10">
    <property type="entry name" value="P1 Nuclease"/>
    <property type="match status" value="1"/>
</dbReference>
<evidence type="ECO:0000256" key="6">
    <source>
        <dbReference type="ARBA" id="ARBA00023157"/>
    </source>
</evidence>
<keyword evidence="8" id="KW-0732">Signal</keyword>
<dbReference type="CDD" id="cd11010">
    <property type="entry name" value="S1-P1_nuclease"/>
    <property type="match status" value="1"/>
</dbReference>
<dbReference type="AlphaFoldDB" id="A0A5N5DJ75"/>
<dbReference type="OrthoDB" id="441446at2759"/>
<dbReference type="GO" id="GO:0003676">
    <property type="term" value="F:nucleic acid binding"/>
    <property type="evidence" value="ECO:0007669"/>
    <property type="project" value="InterPro"/>
</dbReference>
<dbReference type="SUPFAM" id="SSF48537">
    <property type="entry name" value="Phospholipase C/P1 nuclease"/>
    <property type="match status" value="1"/>
</dbReference>
<comment type="caution">
    <text evidence="9">The sequence shown here is derived from an EMBL/GenBank/DDBJ whole genome shotgun (WGS) entry which is preliminary data.</text>
</comment>
<dbReference type="Proteomes" id="UP000325902">
    <property type="component" value="Unassembled WGS sequence"/>
</dbReference>
<evidence type="ECO:0000256" key="2">
    <source>
        <dbReference type="ARBA" id="ARBA00022722"/>
    </source>
</evidence>
<dbReference type="PANTHER" id="PTHR33146">
    <property type="entry name" value="ENDONUCLEASE 4"/>
    <property type="match status" value="1"/>
</dbReference>
<keyword evidence="7" id="KW-0325">Glycoprotein</keyword>
<sequence>MLSFRRTTAAAGLLAAVALVPVVSAWNEDVHQQIGFLAEQFLTKRTSSVLAQILEPEYNGSIGNAAAWADEYSHTEEGAFSYQWHWIDSADDPPSYCNVYYHRDCSAGGCVVSAIANQTSILRSCIAASKQAPLADSTTATTNLTCSYALKWVAHFLGDIAQPLHASGVAAGGNGFRVPYNGSNVTLHSVWDGHIIYQAAGVSAFPNATGLQPFFADRLLPRILADAFPDAPTKEWLACADPSTPTACALAWARDSSVWNCDYVYSQDWNGTATGDLATSGYAENAFPIVELQVSKAALRLATWLNALVEGTYDEGRELVVQTTPSWIGGPNEGA</sequence>
<protein>
    <submittedName>
        <fullName evidence="9">Endonuclease 4</fullName>
    </submittedName>
</protein>
<dbReference type="GO" id="GO:0006308">
    <property type="term" value="P:DNA catabolic process"/>
    <property type="evidence" value="ECO:0007669"/>
    <property type="project" value="InterPro"/>
</dbReference>
<dbReference type="EMBL" id="VCHE01000014">
    <property type="protein sequence ID" value="KAB2577958.1"/>
    <property type="molecule type" value="Genomic_DNA"/>
</dbReference>
<feature type="chain" id="PRO_5024928100" evidence="8">
    <location>
        <begin position="26"/>
        <end position="335"/>
    </location>
</feature>
<dbReference type="GO" id="GO:0016788">
    <property type="term" value="F:hydrolase activity, acting on ester bonds"/>
    <property type="evidence" value="ECO:0007669"/>
    <property type="project" value="InterPro"/>
</dbReference>
<keyword evidence="4 9" id="KW-0255">Endonuclease</keyword>
<evidence type="ECO:0000256" key="8">
    <source>
        <dbReference type="SAM" id="SignalP"/>
    </source>
</evidence>
<keyword evidence="6" id="KW-1015">Disulfide bond</keyword>
<evidence type="ECO:0000256" key="3">
    <source>
        <dbReference type="ARBA" id="ARBA00022723"/>
    </source>
</evidence>
<evidence type="ECO:0000256" key="1">
    <source>
        <dbReference type="ARBA" id="ARBA00009547"/>
    </source>
</evidence>
<proteinExistence type="inferred from homology"/>
<feature type="signal peptide" evidence="8">
    <location>
        <begin position="1"/>
        <end position="25"/>
    </location>
</feature>
<dbReference type="Pfam" id="PF02265">
    <property type="entry name" value="S1-P1_nuclease"/>
    <property type="match status" value="1"/>
</dbReference>
<name>A0A5N5DJ75_9PEZI</name>
<dbReference type="PANTHER" id="PTHR33146:SF26">
    <property type="entry name" value="ENDONUCLEASE 4"/>
    <property type="match status" value="1"/>
</dbReference>
<dbReference type="InterPro" id="IPR003154">
    <property type="entry name" value="S1/P1nuclease"/>
</dbReference>
<comment type="similarity">
    <text evidence="1">Belongs to the nuclease type I family.</text>
</comment>
<dbReference type="GO" id="GO:0004519">
    <property type="term" value="F:endonuclease activity"/>
    <property type="evidence" value="ECO:0007669"/>
    <property type="project" value="UniProtKB-KW"/>
</dbReference>
<evidence type="ECO:0000313" key="9">
    <source>
        <dbReference type="EMBL" id="KAB2577958.1"/>
    </source>
</evidence>
<organism evidence="9 10">
    <name type="scientific">Lasiodiplodia theobromae</name>
    <dbReference type="NCBI Taxonomy" id="45133"/>
    <lineage>
        <taxon>Eukaryota</taxon>
        <taxon>Fungi</taxon>
        <taxon>Dikarya</taxon>
        <taxon>Ascomycota</taxon>
        <taxon>Pezizomycotina</taxon>
        <taxon>Dothideomycetes</taxon>
        <taxon>Dothideomycetes incertae sedis</taxon>
        <taxon>Botryosphaeriales</taxon>
        <taxon>Botryosphaeriaceae</taxon>
        <taxon>Lasiodiplodia</taxon>
    </lineage>
</organism>
<reference evidence="9 10" key="1">
    <citation type="journal article" date="2019" name="Sci. Rep.">
        <title>A multi-omics analysis of the grapevine pathogen Lasiodiplodia theobromae reveals that temperature affects the expression of virulence- and pathogenicity-related genes.</title>
        <authorList>
            <person name="Felix C."/>
            <person name="Meneses R."/>
            <person name="Goncalves M.F.M."/>
            <person name="Tilleman L."/>
            <person name="Duarte A.S."/>
            <person name="Jorrin-Novo J.V."/>
            <person name="Van de Peer Y."/>
            <person name="Deforce D."/>
            <person name="Van Nieuwerburgh F."/>
            <person name="Esteves A.C."/>
            <person name="Alves A."/>
        </authorList>
    </citation>
    <scope>NUCLEOTIDE SEQUENCE [LARGE SCALE GENOMIC DNA]</scope>
    <source>
        <strain evidence="9 10">LA-SOL3</strain>
    </source>
</reference>
<dbReference type="InterPro" id="IPR008947">
    <property type="entry name" value="PLipase_C/P1_nuclease_dom_sf"/>
</dbReference>
<evidence type="ECO:0000256" key="5">
    <source>
        <dbReference type="ARBA" id="ARBA00022801"/>
    </source>
</evidence>
<keyword evidence="10" id="KW-1185">Reference proteome</keyword>
<gene>
    <name evidence="9" type="primary">ENDO4</name>
    <name evidence="9" type="ORF">DBV05_g3459</name>
</gene>
<accession>A0A5N5DJ75</accession>
<keyword evidence="3" id="KW-0479">Metal-binding</keyword>
<evidence type="ECO:0000256" key="7">
    <source>
        <dbReference type="ARBA" id="ARBA00023180"/>
    </source>
</evidence>